<dbReference type="GO" id="GO:0009279">
    <property type="term" value="C:cell outer membrane"/>
    <property type="evidence" value="ECO:0007669"/>
    <property type="project" value="UniProtKB-SubCell"/>
</dbReference>
<keyword evidence="10" id="KW-1185">Reference proteome</keyword>
<evidence type="ECO:0000256" key="3">
    <source>
        <dbReference type="SAM" id="SignalP"/>
    </source>
</evidence>
<dbReference type="InterPro" id="IPR008969">
    <property type="entry name" value="CarboxyPept-like_regulatory"/>
</dbReference>
<dbReference type="EMBL" id="WNDD01000033">
    <property type="protein sequence ID" value="MTV03776.1"/>
    <property type="molecule type" value="Genomic_DNA"/>
</dbReference>
<reference evidence="10 11" key="2">
    <citation type="journal article" date="2019" name="Nat. Med.">
        <title>A library of human gut bacterial isolates paired with longitudinal multiomics data enables mechanistic microbiome research.</title>
        <authorList>
            <person name="Poyet M."/>
            <person name="Groussin M."/>
            <person name="Gibbons S.M."/>
            <person name="Avila-Pacheco J."/>
            <person name="Jiang X."/>
            <person name="Kearney S.M."/>
            <person name="Perrotta A.R."/>
            <person name="Berdy B."/>
            <person name="Zhao S."/>
            <person name="Lieberman T.D."/>
            <person name="Swanson P.K."/>
            <person name="Smith M."/>
            <person name="Roesemann S."/>
            <person name="Alexander J.E."/>
            <person name="Rich S.A."/>
            <person name="Livny J."/>
            <person name="Vlamakis H."/>
            <person name="Clish C."/>
            <person name="Bullock K."/>
            <person name="Deik A."/>
            <person name="Scott J."/>
            <person name="Pierce K.A."/>
            <person name="Xavier R.J."/>
            <person name="Alm E.J."/>
        </authorList>
    </citation>
    <scope>NUCLEOTIDE SEQUENCE [LARGE SCALE GENOMIC DNA]</scope>
    <source>
        <strain evidence="7 11">BIOML-A11</strain>
        <strain evidence="6 10">BIOML-A29</strain>
    </source>
</reference>
<proteinExistence type="inferred from homology"/>
<comment type="similarity">
    <text evidence="1 2">Belongs to the TonB-dependent receptor family.</text>
</comment>
<dbReference type="InterPro" id="IPR037066">
    <property type="entry name" value="Plug_dom_sf"/>
</dbReference>
<keyword evidence="8" id="KW-0675">Receptor</keyword>
<organism evidence="8 9">
    <name type="scientific">Parabacteroides merdae</name>
    <dbReference type="NCBI Taxonomy" id="46503"/>
    <lineage>
        <taxon>Bacteria</taxon>
        <taxon>Pseudomonadati</taxon>
        <taxon>Bacteroidota</taxon>
        <taxon>Bacteroidia</taxon>
        <taxon>Bacteroidales</taxon>
        <taxon>Tannerellaceae</taxon>
        <taxon>Parabacteroides</taxon>
    </lineage>
</organism>
<feature type="domain" description="TonB-dependent receptor plug" evidence="5">
    <location>
        <begin position="140"/>
        <end position="247"/>
    </location>
</feature>
<dbReference type="Gene3D" id="2.170.130.10">
    <property type="entry name" value="TonB-dependent receptor, plug domain"/>
    <property type="match status" value="1"/>
</dbReference>
<evidence type="ECO:0000256" key="2">
    <source>
        <dbReference type="RuleBase" id="RU003357"/>
    </source>
</evidence>
<dbReference type="EMBL" id="WNCN01000035">
    <property type="protein sequence ID" value="MTU41365.1"/>
    <property type="molecule type" value="Genomic_DNA"/>
</dbReference>
<dbReference type="NCBIfam" id="TIGR04056">
    <property type="entry name" value="OMP_RagA_SusC"/>
    <property type="match status" value="1"/>
</dbReference>
<dbReference type="InterPro" id="IPR000531">
    <property type="entry name" value="Beta-barrel_TonB"/>
</dbReference>
<feature type="signal peptide" evidence="3">
    <location>
        <begin position="1"/>
        <end position="24"/>
    </location>
</feature>
<gene>
    <name evidence="8" type="ORF">DW828_02920</name>
    <name evidence="6" type="ORF">GMD82_18340</name>
    <name evidence="7" type="ORF">GME02_19510</name>
</gene>
<dbReference type="SUPFAM" id="SSF49464">
    <property type="entry name" value="Carboxypeptidase regulatory domain-like"/>
    <property type="match status" value="1"/>
</dbReference>
<evidence type="ECO:0000259" key="4">
    <source>
        <dbReference type="Pfam" id="PF00593"/>
    </source>
</evidence>
<dbReference type="NCBIfam" id="TIGR04057">
    <property type="entry name" value="SusC_RagA_signa"/>
    <property type="match status" value="1"/>
</dbReference>
<evidence type="ECO:0000313" key="11">
    <source>
        <dbReference type="Proteomes" id="UP000482671"/>
    </source>
</evidence>
<feature type="chain" id="PRO_5044599864" evidence="3">
    <location>
        <begin position="25"/>
        <end position="1042"/>
    </location>
</feature>
<evidence type="ECO:0000256" key="1">
    <source>
        <dbReference type="PROSITE-ProRule" id="PRU01360"/>
    </source>
</evidence>
<dbReference type="InterPro" id="IPR039426">
    <property type="entry name" value="TonB-dep_rcpt-like"/>
</dbReference>
<evidence type="ECO:0000313" key="10">
    <source>
        <dbReference type="Proteomes" id="UP000434916"/>
    </source>
</evidence>
<evidence type="ECO:0000313" key="6">
    <source>
        <dbReference type="EMBL" id="MTU41365.1"/>
    </source>
</evidence>
<evidence type="ECO:0000259" key="5">
    <source>
        <dbReference type="Pfam" id="PF07715"/>
    </source>
</evidence>
<keyword evidence="3" id="KW-0732">Signal</keyword>
<protein>
    <submittedName>
        <fullName evidence="6">SusC/RagA family TonB-linked outer membrane protein</fullName>
    </submittedName>
    <submittedName>
        <fullName evidence="8">TonB-dependent receptor</fullName>
    </submittedName>
</protein>
<name>A0A3R6BN64_9BACT</name>
<evidence type="ECO:0000313" key="8">
    <source>
        <dbReference type="EMBL" id="RHC89512.1"/>
    </source>
</evidence>
<dbReference type="PROSITE" id="PS52016">
    <property type="entry name" value="TONB_DEPENDENT_REC_3"/>
    <property type="match status" value="1"/>
</dbReference>
<comment type="caution">
    <text evidence="8">The sequence shown here is derived from an EMBL/GenBank/DDBJ whole genome shotgun (WGS) entry which is preliminary data.</text>
</comment>
<dbReference type="Pfam" id="PF00593">
    <property type="entry name" value="TonB_dep_Rec_b-barrel"/>
    <property type="match status" value="1"/>
</dbReference>
<keyword evidence="1" id="KW-1134">Transmembrane beta strand</keyword>
<dbReference type="InterPro" id="IPR023996">
    <property type="entry name" value="TonB-dep_OMP_SusC/RagA"/>
</dbReference>
<keyword evidence="2" id="KW-0798">TonB box</keyword>
<dbReference type="RefSeq" id="WP_022321267.1">
    <property type="nucleotide sequence ID" value="NZ_CP072229.1"/>
</dbReference>
<reference evidence="8 9" key="1">
    <citation type="submission" date="2018-08" db="EMBL/GenBank/DDBJ databases">
        <title>A genome reference for cultivated species of the human gut microbiota.</title>
        <authorList>
            <person name="Zou Y."/>
            <person name="Xue W."/>
            <person name="Luo G."/>
        </authorList>
    </citation>
    <scope>NUCLEOTIDE SEQUENCE [LARGE SCALE GENOMIC DNA]</scope>
    <source>
        <strain evidence="8 9">AM34-17</strain>
    </source>
</reference>
<keyword evidence="1" id="KW-0998">Cell outer membrane</keyword>
<keyword evidence="1" id="KW-0812">Transmembrane</keyword>
<comment type="subcellular location">
    <subcellularLocation>
        <location evidence="1">Cell outer membrane</location>
        <topology evidence="1">Multi-pass membrane protein</topology>
    </subcellularLocation>
</comment>
<feature type="domain" description="TonB-dependent receptor-like beta-barrel" evidence="4">
    <location>
        <begin position="435"/>
        <end position="1007"/>
    </location>
</feature>
<dbReference type="EMBL" id="QSII01000002">
    <property type="protein sequence ID" value="RHC89512.1"/>
    <property type="molecule type" value="Genomic_DNA"/>
</dbReference>
<dbReference type="Proteomes" id="UP000434916">
    <property type="component" value="Unassembled WGS sequence"/>
</dbReference>
<dbReference type="AlphaFoldDB" id="A0A3R6BN64"/>
<dbReference type="InterPro" id="IPR012910">
    <property type="entry name" value="Plug_dom"/>
</dbReference>
<dbReference type="Pfam" id="PF07715">
    <property type="entry name" value="Plug"/>
    <property type="match status" value="1"/>
</dbReference>
<dbReference type="FunFam" id="2.170.130.10:FF:000003">
    <property type="entry name" value="SusC/RagA family TonB-linked outer membrane protein"/>
    <property type="match status" value="1"/>
</dbReference>
<dbReference type="Pfam" id="PF13715">
    <property type="entry name" value="CarbopepD_reg_2"/>
    <property type="match status" value="1"/>
</dbReference>
<dbReference type="Proteomes" id="UP000482671">
    <property type="component" value="Unassembled WGS sequence"/>
</dbReference>
<evidence type="ECO:0000313" key="7">
    <source>
        <dbReference type="EMBL" id="MTV03776.1"/>
    </source>
</evidence>
<dbReference type="InterPro" id="IPR023997">
    <property type="entry name" value="TonB-dep_OMP_SusC/RagA_CS"/>
</dbReference>
<accession>A0A3R6BN64</accession>
<dbReference type="Proteomes" id="UP000286260">
    <property type="component" value="Unassembled WGS sequence"/>
</dbReference>
<keyword evidence="1 2" id="KW-0472">Membrane</keyword>
<sequence>MEKLVSRSLMLILIGMATAQNIQAGERMSMPTSFKKQTTGLSHVSQQTISVKGNVRDQSGEPMAGVNVIVEGTTIGTMTDSNGNFTLNVPSTSIKIKFSYIGYEDQIVLIKNNRNLNITLNENSEMLDEVQIIGYGTQKKITVTGAVSSVGTKDILKSPVPNIAQALTGKVPGLSTIQYSGQPGADDPAIFVRGIGSLDAKRAAPLVMVDGVERSFFRLDPNEIENITVLKDASATAVFGVRGANGVILVTTKRGEEGKAQISVSTSASLQKPIRLYEYANSYDYAVAFNEKLTNDGASPVFGEKILDAFKNHTDPLLYPDMDWMELILKPTSFQSQHNLSISGGTDRVRYFTSVGILTQDGLFRSFDAGYNSNFTYNRYNYRANLDIDVTRSTLLKINLGGRLEDTKEPNTKSNLFTFLTRVTPFGGAGLYDGKWIHTSPDNIGWDKGALENADPFECFFGKGYNQRIYNEINLDLSLQQKLDFLTKGLSLNIKGSYNSGYTHRKNRYKEIPYYTAHRDPETNELFFRKFREESQLYFEESTDRGRNWYLEGSLNYDRKFGKHQVGALILYNQWRDQYPDPAQFDYVSIPRGYVGLVGRATYNFDNRYMVDFNVGYNGSENFAPGHRYGIFPAFSAGWILSEEKFMKNQSFINYLKIRGSYGIVGNDLMNTKSRFFYLPDAYNPYGTSYNFGVDVSGNRDGATELQMGNPLVSWEKAGKQNYGLDFSILDEHLSGSFDYFIEKRHDILTTRNTAPNFIAITMPVVNIGKVDNKGFELVLKWNHSIGDFKYWINGNLSYAKNKIVYKDEIPHKYPWLYETGQSVGQPFGFIFDGFVTEADLESGKLPDHKLDLKPGDAKYKDLNGDNIIDDNDQCPIGNPIYPQLTAGITAGFEYKGFDFSMLWAGSGKVSRFISAGLRVPFGGGNYGLLQYMIDDHWTPETAETAKTPRFSGAANANNYTRNSTLWLKDASYIRLKNVQIGYTFKGEWMKKIHLKNMRIYASGENLLTFDHLKIADPEATDDKQFQYPLQMIFNIGLNLNF</sequence>
<keyword evidence="1" id="KW-0813">Transport</keyword>
<dbReference type="Gene3D" id="2.60.40.1120">
    <property type="entry name" value="Carboxypeptidase-like, regulatory domain"/>
    <property type="match status" value="1"/>
</dbReference>
<evidence type="ECO:0000313" key="9">
    <source>
        <dbReference type="Proteomes" id="UP000286260"/>
    </source>
</evidence>
<dbReference type="SUPFAM" id="SSF56935">
    <property type="entry name" value="Porins"/>
    <property type="match status" value="1"/>
</dbReference>